<evidence type="ECO:0000313" key="2">
    <source>
        <dbReference type="Proteomes" id="UP000186102"/>
    </source>
</evidence>
<name>A0A1Q8QJL0_9FIRM</name>
<dbReference type="AlphaFoldDB" id="A0A1Q8QJL0"/>
<keyword evidence="2" id="KW-1185">Reference proteome</keyword>
<reference evidence="1 2" key="1">
    <citation type="submission" date="2016-09" db="EMBL/GenBank/DDBJ databases">
        <title>Complete genome of Desulfosporosinus sp. OL.</title>
        <authorList>
            <person name="Mardanov A."/>
            <person name="Beletsky A."/>
            <person name="Panova A."/>
            <person name="Karnachuk O."/>
            <person name="Ravin N."/>
        </authorList>
    </citation>
    <scope>NUCLEOTIDE SEQUENCE [LARGE SCALE GENOMIC DNA]</scope>
    <source>
        <strain evidence="1 2">OL</strain>
    </source>
</reference>
<dbReference type="EMBL" id="MLBF01000056">
    <property type="protein sequence ID" value="OLN27534.1"/>
    <property type="molecule type" value="Genomic_DNA"/>
</dbReference>
<sequence>MKNTMDEGRLQIEVPSTHFLEEWLKIFTKIHVKHFRKEGFSKKAAETLTREFHKEWGVIRDLRIK</sequence>
<protein>
    <submittedName>
        <fullName evidence="1">Uncharacterized protein</fullName>
    </submittedName>
</protein>
<dbReference type="Proteomes" id="UP000186102">
    <property type="component" value="Unassembled WGS sequence"/>
</dbReference>
<gene>
    <name evidence="1" type="ORF">DSOL_4506</name>
</gene>
<accession>A0A1Q8QJL0</accession>
<comment type="caution">
    <text evidence="1">The sequence shown here is derived from an EMBL/GenBank/DDBJ whole genome shotgun (WGS) entry which is preliminary data.</text>
</comment>
<proteinExistence type="predicted"/>
<organism evidence="1 2">
    <name type="scientific">Desulfosporosinus metallidurans</name>
    <dbReference type="NCBI Taxonomy" id="1888891"/>
    <lineage>
        <taxon>Bacteria</taxon>
        <taxon>Bacillati</taxon>
        <taxon>Bacillota</taxon>
        <taxon>Clostridia</taxon>
        <taxon>Eubacteriales</taxon>
        <taxon>Desulfitobacteriaceae</taxon>
        <taxon>Desulfosporosinus</taxon>
    </lineage>
</organism>
<evidence type="ECO:0000313" key="1">
    <source>
        <dbReference type="EMBL" id="OLN27534.1"/>
    </source>
</evidence>